<evidence type="ECO:0000313" key="2">
    <source>
        <dbReference type="EMBL" id="MCT8991270.1"/>
    </source>
</evidence>
<evidence type="ECO:0000313" key="3">
    <source>
        <dbReference type="Proteomes" id="UP001149009"/>
    </source>
</evidence>
<reference evidence="2" key="1">
    <citation type="submission" date="2022-08" db="EMBL/GenBank/DDBJ databases">
        <title>Chelativorans sichuanense sp. nov., a paraffin oil-degrading bacterium isolated from a mixture of oil-based drill cuttings and paddy soil.</title>
        <authorList>
            <person name="Yu J."/>
            <person name="Liu H."/>
            <person name="Chen Q."/>
        </authorList>
    </citation>
    <scope>NUCLEOTIDE SEQUENCE</scope>
    <source>
        <strain evidence="2">SCAU 2101</strain>
    </source>
</reference>
<accession>A0A9X2X987</accession>
<keyword evidence="3" id="KW-1185">Reference proteome</keyword>
<protein>
    <recommendedName>
        <fullName evidence="4">DUF945 domain-containing protein</fullName>
    </recommendedName>
</protein>
<dbReference type="AlphaFoldDB" id="A0A9X2X987"/>
<comment type="caution">
    <text evidence="2">The sequence shown here is derived from an EMBL/GenBank/DDBJ whole genome shotgun (WGS) entry which is preliminary data.</text>
</comment>
<organism evidence="2 3">
    <name type="scientific">Chelativorans petroleitrophicus</name>
    <dbReference type="NCBI Taxonomy" id="2975484"/>
    <lineage>
        <taxon>Bacteria</taxon>
        <taxon>Pseudomonadati</taxon>
        <taxon>Pseudomonadota</taxon>
        <taxon>Alphaproteobacteria</taxon>
        <taxon>Hyphomicrobiales</taxon>
        <taxon>Phyllobacteriaceae</taxon>
        <taxon>Chelativorans</taxon>
    </lineage>
</organism>
<gene>
    <name evidence="2" type="ORF">NYR54_13370</name>
</gene>
<name>A0A9X2X987_9HYPH</name>
<dbReference type="RefSeq" id="WP_261516195.1">
    <property type="nucleotide sequence ID" value="NZ_JAODNV010000014.1"/>
</dbReference>
<evidence type="ECO:0000256" key="1">
    <source>
        <dbReference type="SAM" id="SignalP"/>
    </source>
</evidence>
<feature type="signal peptide" evidence="1">
    <location>
        <begin position="1"/>
        <end position="25"/>
    </location>
</feature>
<proteinExistence type="predicted"/>
<feature type="chain" id="PRO_5040750532" description="DUF945 domain-containing protein" evidence="1">
    <location>
        <begin position="26"/>
        <end position="385"/>
    </location>
</feature>
<evidence type="ECO:0008006" key="4">
    <source>
        <dbReference type="Google" id="ProtNLM"/>
    </source>
</evidence>
<dbReference type="Proteomes" id="UP001149009">
    <property type="component" value="Unassembled WGS sequence"/>
</dbReference>
<dbReference type="EMBL" id="JAODNV010000014">
    <property type="protein sequence ID" value="MCT8991270.1"/>
    <property type="molecule type" value="Genomic_DNA"/>
</dbReference>
<keyword evidence="1" id="KW-0732">Signal</keyword>
<sequence length="385" mass="40857">MNSHPKRLVPILLAGLMAGMPNAFALEAGAVGARLKEVLSRQKIELDYDSATLEGSDVTLEGVTLKSAEAGESLPLGTLVLEDVREREDGSYRIETVELESFKHQKDGITVSMTDLAVSGLVLPPDVSDDPFGGFLRFDRMEAARLDVTNADGPIATAENLYSNSAVSADKQTIDMNGAIGSFWLDLGVMLEGEKALRTVEALGYQEVTGSAVMEGNWRASDGRVTLSRYEAAIDSAGTLILMLDLAGYTPEFFRQLEESGDDPMRGMAMLGMQQLTFHGASVRFVDDGLAEKGLAHAAQEQGSSPEDIVSQVKAAIPQQLSSFLGDELAGQIAEAVGTFLESPGSIEISAKPASPLPFAILMGAAMVSPEMLAKQIGLSVVANE</sequence>